<reference evidence="4 5" key="1">
    <citation type="journal article" date="2018" name="Nat. Ecol. Evol.">
        <title>Pezizomycetes genomes reveal the molecular basis of ectomycorrhizal truffle lifestyle.</title>
        <authorList>
            <person name="Murat C."/>
            <person name="Payen T."/>
            <person name="Noel B."/>
            <person name="Kuo A."/>
            <person name="Morin E."/>
            <person name="Chen J."/>
            <person name="Kohler A."/>
            <person name="Krizsan K."/>
            <person name="Balestrini R."/>
            <person name="Da Silva C."/>
            <person name="Montanini B."/>
            <person name="Hainaut M."/>
            <person name="Levati E."/>
            <person name="Barry K.W."/>
            <person name="Belfiori B."/>
            <person name="Cichocki N."/>
            <person name="Clum A."/>
            <person name="Dockter R.B."/>
            <person name="Fauchery L."/>
            <person name="Guy J."/>
            <person name="Iotti M."/>
            <person name="Le Tacon F."/>
            <person name="Lindquist E.A."/>
            <person name="Lipzen A."/>
            <person name="Malagnac F."/>
            <person name="Mello A."/>
            <person name="Molinier V."/>
            <person name="Miyauchi S."/>
            <person name="Poulain J."/>
            <person name="Riccioni C."/>
            <person name="Rubini A."/>
            <person name="Sitrit Y."/>
            <person name="Splivallo R."/>
            <person name="Traeger S."/>
            <person name="Wang M."/>
            <person name="Zifcakova L."/>
            <person name="Wipf D."/>
            <person name="Zambonelli A."/>
            <person name="Paolocci F."/>
            <person name="Nowrousian M."/>
            <person name="Ottonello S."/>
            <person name="Baldrian P."/>
            <person name="Spatafora J.W."/>
            <person name="Henrissat B."/>
            <person name="Nagy L.G."/>
            <person name="Aury J.M."/>
            <person name="Wincker P."/>
            <person name="Grigoriev I.V."/>
            <person name="Bonfante P."/>
            <person name="Martin F.M."/>
        </authorList>
    </citation>
    <scope>NUCLEOTIDE SEQUENCE [LARGE SCALE GENOMIC DNA]</scope>
    <source>
        <strain evidence="4 5">CCBAS932</strain>
    </source>
</reference>
<keyword evidence="3" id="KW-0812">Transmembrane</keyword>
<comment type="similarity">
    <text evidence="1">Belongs to the UPF0357 family.</text>
</comment>
<dbReference type="AlphaFoldDB" id="A0A3N4KAV3"/>
<dbReference type="PANTHER" id="PTHR28023">
    <property type="entry name" value="UPF0357 PROTEIN YCL012C"/>
    <property type="match status" value="1"/>
</dbReference>
<gene>
    <name evidence="4" type="ORF">P167DRAFT_399092</name>
</gene>
<accession>A0A3N4KAV3</accession>
<dbReference type="OrthoDB" id="447314at2759"/>
<proteinExistence type="inferred from homology"/>
<dbReference type="InterPro" id="IPR018559">
    <property type="entry name" value="DUF2015"/>
</dbReference>
<name>A0A3N4KAV3_9PEZI</name>
<protein>
    <submittedName>
        <fullName evidence="4">Uncharacterized protein</fullName>
    </submittedName>
</protein>
<evidence type="ECO:0000313" key="4">
    <source>
        <dbReference type="EMBL" id="RPB07613.1"/>
    </source>
</evidence>
<dbReference type="PANTHER" id="PTHR28023:SF1">
    <property type="entry name" value="UPF0357 PROTEIN YCL012C"/>
    <property type="match status" value="1"/>
</dbReference>
<evidence type="ECO:0000256" key="2">
    <source>
        <dbReference type="ARBA" id="ARBA00022729"/>
    </source>
</evidence>
<evidence type="ECO:0000256" key="3">
    <source>
        <dbReference type="SAM" id="Phobius"/>
    </source>
</evidence>
<evidence type="ECO:0000256" key="1">
    <source>
        <dbReference type="ARBA" id="ARBA00008325"/>
    </source>
</evidence>
<dbReference type="Pfam" id="PF09435">
    <property type="entry name" value="DUF2015"/>
    <property type="match status" value="1"/>
</dbReference>
<dbReference type="Proteomes" id="UP000277580">
    <property type="component" value="Unassembled WGS sequence"/>
</dbReference>
<dbReference type="FunCoup" id="A0A3N4KAV3">
    <property type="interactions" value="2"/>
</dbReference>
<evidence type="ECO:0000313" key="5">
    <source>
        <dbReference type="Proteomes" id="UP000277580"/>
    </source>
</evidence>
<keyword evidence="5" id="KW-1185">Reference proteome</keyword>
<organism evidence="4 5">
    <name type="scientific">Morchella conica CCBAS932</name>
    <dbReference type="NCBI Taxonomy" id="1392247"/>
    <lineage>
        <taxon>Eukaryota</taxon>
        <taxon>Fungi</taxon>
        <taxon>Dikarya</taxon>
        <taxon>Ascomycota</taxon>
        <taxon>Pezizomycotina</taxon>
        <taxon>Pezizomycetes</taxon>
        <taxon>Pezizales</taxon>
        <taxon>Morchellaceae</taxon>
        <taxon>Morchella</taxon>
    </lineage>
</organism>
<sequence>MAILTENYILWSWAIFLMVISTGLYITRSRWLPFLSNIIPENAYHRLSSSFEGDIEAGLSSDAFSLAGNVQDGDSRAGLDVASKKEILKIMRSQKVGFDEARQLYMVQKLAKNGIAPDGRPMDPRAVFFS</sequence>
<keyword evidence="2" id="KW-0732">Signal</keyword>
<keyword evidence="3" id="KW-0472">Membrane</keyword>
<dbReference type="InParanoid" id="A0A3N4KAV3"/>
<dbReference type="EMBL" id="ML119179">
    <property type="protein sequence ID" value="RPB07613.1"/>
    <property type="molecule type" value="Genomic_DNA"/>
</dbReference>
<feature type="transmembrane region" description="Helical" evidence="3">
    <location>
        <begin position="6"/>
        <end position="26"/>
    </location>
</feature>
<keyword evidence="3" id="KW-1133">Transmembrane helix</keyword>